<dbReference type="PROSITE" id="PS51688">
    <property type="entry name" value="ICA"/>
    <property type="match status" value="1"/>
</dbReference>
<name>A0A6C0IZI8_9ZZZZ</name>
<accession>A0A6C0IZI8</accession>
<proteinExistence type="predicted"/>
<reference evidence="2" key="1">
    <citation type="journal article" date="2020" name="Nature">
        <title>Giant virus diversity and host interactions through global metagenomics.</title>
        <authorList>
            <person name="Schulz F."/>
            <person name="Roux S."/>
            <person name="Paez-Espino D."/>
            <person name="Jungbluth S."/>
            <person name="Walsh D.A."/>
            <person name="Denef V.J."/>
            <person name="McMahon K.D."/>
            <person name="Konstantinidis K.T."/>
            <person name="Eloe-Fadrosh E.A."/>
            <person name="Kyrpides N.C."/>
            <person name="Woyke T."/>
        </authorList>
    </citation>
    <scope>NUCLEOTIDE SEQUENCE</scope>
    <source>
        <strain evidence="2">GVMAG-M-3300025676-16</strain>
    </source>
</reference>
<sequence length="518" mass="57562">MTHPIGGNQNFKVENKTGQVGLLKASDVKIAGNAFIGGKINQITLPDVATTLVGTDNSQTLTNKTFNDLTSFNSGLSVKNPDPYISGNMRFYDDDNSNFIDLHIQNHKVEESYLNLYLPNDTHNSVLVGTINTQTLTNKSFNDLTSFNNGLSVKNPESNTSGTMRFYDDDNSNFIDLHIQNHTLTSDLNLYLPNDTTNSVLVGTINTQTLTNKTFNDLNIDLGTNNKYSNLSYDDCKPLLLFNKSSSGTTHTHLVMKHDSSQSDYIVLRQNESGTFKINFENSGDRFEVSKNWDYGNAHAKFNYTGSHTHFYDPSAQHGGSASVAGSCFSFPDNGAAIYFNTTSTEDIGNTGAGTTNYFSFANSGDQQARITMDGKARIALQWLDNDDPSDRRIKYDIKDYGNATAVIDKIKIKSFMKYQLKNFNNDNEGNMLPFADRLGEAKYSIGVIAQEIADIPELAFMVEGSPEDTINPIYIHNYIPIISLLVKSNQEQQELINEMKLTLDKLNNSSTFEAFKA</sequence>
<dbReference type="InterPro" id="IPR030392">
    <property type="entry name" value="S74_ICA"/>
</dbReference>
<evidence type="ECO:0000313" key="2">
    <source>
        <dbReference type="EMBL" id="QHT98758.1"/>
    </source>
</evidence>
<dbReference type="AlphaFoldDB" id="A0A6C0IZI8"/>
<protein>
    <recommendedName>
        <fullName evidence="1">Peptidase S74 domain-containing protein</fullName>
    </recommendedName>
</protein>
<dbReference type="EMBL" id="MN740295">
    <property type="protein sequence ID" value="QHT98758.1"/>
    <property type="molecule type" value="Genomic_DNA"/>
</dbReference>
<organism evidence="2">
    <name type="scientific">viral metagenome</name>
    <dbReference type="NCBI Taxonomy" id="1070528"/>
    <lineage>
        <taxon>unclassified sequences</taxon>
        <taxon>metagenomes</taxon>
        <taxon>organismal metagenomes</taxon>
    </lineage>
</organism>
<feature type="domain" description="Peptidase S74" evidence="1">
    <location>
        <begin position="390"/>
        <end position="504"/>
    </location>
</feature>
<evidence type="ECO:0000259" key="1">
    <source>
        <dbReference type="PROSITE" id="PS51688"/>
    </source>
</evidence>
<dbReference type="Pfam" id="PF13884">
    <property type="entry name" value="Peptidase_S74"/>
    <property type="match status" value="1"/>
</dbReference>